<keyword evidence="1" id="KW-0472">Membrane</keyword>
<evidence type="ECO:0000313" key="2">
    <source>
        <dbReference type="EMBL" id="MCL9818960.1"/>
    </source>
</evidence>
<keyword evidence="3" id="KW-1185">Reference proteome</keyword>
<comment type="caution">
    <text evidence="2">The sequence shown here is derived from an EMBL/GenBank/DDBJ whole genome shotgun (WGS) entry which is preliminary data.</text>
</comment>
<evidence type="ECO:0000256" key="1">
    <source>
        <dbReference type="SAM" id="Phobius"/>
    </source>
</evidence>
<feature type="transmembrane region" description="Helical" evidence="1">
    <location>
        <begin position="7"/>
        <end position="26"/>
    </location>
</feature>
<organism evidence="2 3">
    <name type="scientific">Helicobacter colisuis</name>
    <dbReference type="NCBI Taxonomy" id="2949739"/>
    <lineage>
        <taxon>Bacteria</taxon>
        <taxon>Pseudomonadati</taxon>
        <taxon>Campylobacterota</taxon>
        <taxon>Epsilonproteobacteria</taxon>
        <taxon>Campylobacterales</taxon>
        <taxon>Helicobacteraceae</taxon>
        <taxon>Helicobacter</taxon>
    </lineage>
</organism>
<protein>
    <recommendedName>
        <fullName evidence="4">Periplasmic protein</fullName>
    </recommendedName>
</protein>
<evidence type="ECO:0000313" key="3">
    <source>
        <dbReference type="Proteomes" id="UP001057522"/>
    </source>
</evidence>
<keyword evidence="1" id="KW-0812">Transmembrane</keyword>
<reference evidence="2" key="1">
    <citation type="submission" date="2022-06" db="EMBL/GenBank/DDBJ databases">
        <title>Helicobacter colisuis sp. nov.</title>
        <authorList>
            <person name="Papic B."/>
            <person name="Gruntar I."/>
        </authorList>
    </citation>
    <scope>NUCLEOTIDE SEQUENCE</scope>
    <source>
        <strain evidence="2">11154-15</strain>
    </source>
</reference>
<dbReference type="RefSeq" id="WP_250603525.1">
    <property type="nucleotide sequence ID" value="NZ_JAMOKX010000001.1"/>
</dbReference>
<proteinExistence type="predicted"/>
<accession>A0ABT0TSQ9</accession>
<keyword evidence="1" id="KW-1133">Transmembrane helix</keyword>
<evidence type="ECO:0008006" key="4">
    <source>
        <dbReference type="Google" id="ProtNLM"/>
    </source>
</evidence>
<name>A0ABT0TSQ9_9HELI</name>
<sequence>MKKCCSGFPIAFIVVFVVGAFLYYYYSFSAVAEVDFKNDSFYATNNQKMFLFEPKDKEYRICFFSSYVPKWQEALELESKKTKLTMLAVDLYQQGESYASNVINLKVSSEVMLSLVHKFELKAIPRCFIIKQDKENLILYRHLKSSGIYKILNFKQTQGE</sequence>
<gene>
    <name evidence="2" type="ORF">NCR95_02060</name>
</gene>
<dbReference type="Proteomes" id="UP001057522">
    <property type="component" value="Unassembled WGS sequence"/>
</dbReference>
<dbReference type="EMBL" id="JAMOKX010000001">
    <property type="protein sequence ID" value="MCL9818960.1"/>
    <property type="molecule type" value="Genomic_DNA"/>
</dbReference>